<dbReference type="Proteomes" id="UP001497535">
    <property type="component" value="Unassembled WGS sequence"/>
</dbReference>
<organism evidence="1 2">
    <name type="scientific">Meloidogyne enterolobii</name>
    <name type="common">Root-knot nematode worm</name>
    <name type="synonym">Meloidogyne mayaguensis</name>
    <dbReference type="NCBI Taxonomy" id="390850"/>
    <lineage>
        <taxon>Eukaryota</taxon>
        <taxon>Metazoa</taxon>
        <taxon>Ecdysozoa</taxon>
        <taxon>Nematoda</taxon>
        <taxon>Chromadorea</taxon>
        <taxon>Rhabditida</taxon>
        <taxon>Tylenchina</taxon>
        <taxon>Tylenchomorpha</taxon>
        <taxon>Tylenchoidea</taxon>
        <taxon>Meloidogynidae</taxon>
        <taxon>Meloidogyninae</taxon>
        <taxon>Meloidogyne</taxon>
    </lineage>
</organism>
<reference evidence="1" key="1">
    <citation type="submission" date="2023-11" db="EMBL/GenBank/DDBJ databases">
        <authorList>
            <person name="Poullet M."/>
        </authorList>
    </citation>
    <scope>NUCLEOTIDE SEQUENCE</scope>
    <source>
        <strain evidence="1">E1834</strain>
    </source>
</reference>
<gene>
    <name evidence="1" type="ORF">MENTE1834_LOCUS24294</name>
</gene>
<comment type="caution">
    <text evidence="1">The sequence shown here is derived from an EMBL/GenBank/DDBJ whole genome shotgun (WGS) entry which is preliminary data.</text>
</comment>
<proteinExistence type="predicted"/>
<protein>
    <submittedName>
        <fullName evidence="1">Uncharacterized protein</fullName>
    </submittedName>
</protein>
<dbReference type="EMBL" id="CAVMJV010000032">
    <property type="protein sequence ID" value="CAK5077382.1"/>
    <property type="molecule type" value="Genomic_DNA"/>
</dbReference>
<evidence type="ECO:0000313" key="1">
    <source>
        <dbReference type="EMBL" id="CAK5077382.1"/>
    </source>
</evidence>
<name>A0ACB0ZED3_MELEN</name>
<accession>A0ACB0ZED3</accession>
<evidence type="ECO:0000313" key="2">
    <source>
        <dbReference type="Proteomes" id="UP001497535"/>
    </source>
</evidence>
<keyword evidence="2" id="KW-1185">Reference proteome</keyword>
<sequence length="601" mass="69775">MSSVAKNHRGPGLKGWRLLVRNLKFETKEEDIRKLAGKFGEILEINLPKSKDKRFPNSCAGFCFIQFKRRMDAETAKKELNFKKFNGRKIALDWTMNKDDWENSQHEENSKDSKEIKDEPVDVEMNSGTEEEMSIKGTTQKGLHLLLLFKIFLDLKSETDDDDYDTCHSEESEDEEDEDIEGDDFEDEEDEENDSEDEDDEVSNELDQKESKFVKTEKNGKKQNFKKDENRKNNNPRQGDVALSEGRVVFLRNLPLSSTDEGFKQWLIENKIAPFSLAILCRSKQTKYPTGAAFVHLTEKSTTDLFLEKLESPQGMLFDGRRLIGYRAVDRKSADLFKRPQEEDKNPKDKRNLYLLRASLIRKGTPQEKGMSEDDAKLRERLCQFAKKKLQNMITFVSPTRLAIHNIPFKFTDEQLRHLCRAAAGVCDDSIMECRIMRQVKGENNKGKVILGKSNGYGFVAFKEHSAALQCLKQMNNNPHMFTNERRPIVEFSIENLNALRLKERRKQMSRGEIVAASNNNINKQNKKKDINKSEENFKTGNDPLALEKTKKEFMKGGQKYLPKKLGEKKRHKDMQQQNKRRKRSDKDDNQKCKRNKRSSK</sequence>